<feature type="compositionally biased region" description="Polar residues" evidence="1">
    <location>
        <begin position="114"/>
        <end position="125"/>
    </location>
</feature>
<evidence type="ECO:0000313" key="2">
    <source>
        <dbReference type="EMBL" id="KEQ75781.1"/>
    </source>
</evidence>
<feature type="compositionally biased region" description="Basic and acidic residues" evidence="1">
    <location>
        <begin position="1"/>
        <end position="10"/>
    </location>
</feature>
<dbReference type="EMBL" id="KL584704">
    <property type="protein sequence ID" value="KEQ75781.1"/>
    <property type="molecule type" value="Genomic_DNA"/>
</dbReference>
<sequence length="273" mass="31320">MRSGSVRDSELEWLDGQSPGVNHLEPRATRSGVVYEVTKSDVDSEDEITTTSKRKVNTSKRNVTPSKRHISPSKRHIRPSEVMASTSYERINTSHEVVDLTDEDEEVIRVSVEADTNTDIASQDSNGDESQPDEEPASRSYPADGGTTVDSWLEEWPDKSPEEGDLADMQRYSTAEETFVVPGERHSQKFRDKKYGKAHFWLPSAFDYPRGRPYEIICERVWASWRRWRHDSLMMDASPSIEPFGKRDWPNAGPKMLNFPEHRIRHKKPRSSD</sequence>
<accession>A0A074XMI1</accession>
<protein>
    <submittedName>
        <fullName evidence="2">Uncharacterized protein</fullName>
    </submittedName>
</protein>
<feature type="compositionally biased region" description="Acidic residues" evidence="1">
    <location>
        <begin position="126"/>
        <end position="135"/>
    </location>
</feature>
<proteinExistence type="predicted"/>
<organism evidence="2 3">
    <name type="scientific">Aureobasidium namibiae CBS 147.97</name>
    <dbReference type="NCBI Taxonomy" id="1043004"/>
    <lineage>
        <taxon>Eukaryota</taxon>
        <taxon>Fungi</taxon>
        <taxon>Dikarya</taxon>
        <taxon>Ascomycota</taxon>
        <taxon>Pezizomycotina</taxon>
        <taxon>Dothideomycetes</taxon>
        <taxon>Dothideomycetidae</taxon>
        <taxon>Dothideales</taxon>
        <taxon>Saccotheciaceae</taxon>
        <taxon>Aureobasidium</taxon>
    </lineage>
</organism>
<feature type="compositionally biased region" description="Basic residues" evidence="1">
    <location>
        <begin position="66"/>
        <end position="77"/>
    </location>
</feature>
<dbReference type="AlphaFoldDB" id="A0A074XMI1"/>
<name>A0A074XMI1_9PEZI</name>
<dbReference type="HOGENOM" id="CLU_1019349_0_0_1"/>
<evidence type="ECO:0000313" key="3">
    <source>
        <dbReference type="Proteomes" id="UP000027730"/>
    </source>
</evidence>
<keyword evidence="3" id="KW-1185">Reference proteome</keyword>
<feature type="region of interest" description="Disordered" evidence="1">
    <location>
        <begin position="1"/>
        <end position="27"/>
    </location>
</feature>
<dbReference type="Proteomes" id="UP000027730">
    <property type="component" value="Unassembled WGS sequence"/>
</dbReference>
<feature type="region of interest" description="Disordered" evidence="1">
    <location>
        <begin position="110"/>
        <end position="165"/>
    </location>
</feature>
<dbReference type="RefSeq" id="XP_013430445.1">
    <property type="nucleotide sequence ID" value="XM_013574991.1"/>
</dbReference>
<dbReference type="GeneID" id="25416364"/>
<feature type="region of interest" description="Disordered" evidence="1">
    <location>
        <begin position="42"/>
        <end position="80"/>
    </location>
</feature>
<reference evidence="2 3" key="1">
    <citation type="journal article" date="2014" name="BMC Genomics">
        <title>Genome sequencing of four Aureobasidium pullulans varieties: biotechnological potential, stress tolerance, and description of new species.</title>
        <authorList>
            <person name="Gostin Ar C."/>
            <person name="Ohm R.A."/>
            <person name="Kogej T."/>
            <person name="Sonjak S."/>
            <person name="Turk M."/>
            <person name="Zajc J."/>
            <person name="Zalar P."/>
            <person name="Grube M."/>
            <person name="Sun H."/>
            <person name="Han J."/>
            <person name="Sharma A."/>
            <person name="Chiniquy J."/>
            <person name="Ngan C.Y."/>
            <person name="Lipzen A."/>
            <person name="Barry K."/>
            <person name="Grigoriev I.V."/>
            <person name="Gunde-Cimerman N."/>
        </authorList>
    </citation>
    <scope>NUCLEOTIDE SEQUENCE [LARGE SCALE GENOMIC DNA]</scope>
    <source>
        <strain evidence="2 3">CBS 147.97</strain>
    </source>
</reference>
<evidence type="ECO:0000256" key="1">
    <source>
        <dbReference type="SAM" id="MobiDB-lite"/>
    </source>
</evidence>
<gene>
    <name evidence="2" type="ORF">M436DRAFT_79059</name>
</gene>